<gene>
    <name evidence="3" type="ORF">DY023_16510</name>
</gene>
<dbReference type="Pfam" id="PF03729">
    <property type="entry name" value="DUF308"/>
    <property type="match status" value="3"/>
</dbReference>
<dbReference type="SUPFAM" id="SSF53474">
    <property type="entry name" value="alpha/beta-Hydrolases"/>
    <property type="match status" value="1"/>
</dbReference>
<keyword evidence="2" id="KW-1133">Transmembrane helix</keyword>
<dbReference type="OrthoDB" id="9798122at2"/>
<dbReference type="Pfam" id="PF03583">
    <property type="entry name" value="LIP"/>
    <property type="match status" value="1"/>
</dbReference>
<reference evidence="3 4" key="1">
    <citation type="submission" date="2018-08" db="EMBL/GenBank/DDBJ databases">
        <title>Isolation, diversity and antifungal activity of Actinobacteria from cow dung.</title>
        <authorList>
            <person name="Ling L."/>
        </authorList>
    </citation>
    <scope>NUCLEOTIDE SEQUENCE [LARGE SCALE GENOMIC DNA]</scope>
    <source>
        <strain evidence="3 4">NEAU-LLE</strain>
    </source>
</reference>
<keyword evidence="2" id="KW-0812">Transmembrane</keyword>
<feature type="transmembrane region" description="Helical" evidence="2">
    <location>
        <begin position="68"/>
        <end position="89"/>
    </location>
</feature>
<feature type="transmembrane region" description="Helical" evidence="2">
    <location>
        <begin position="101"/>
        <end position="119"/>
    </location>
</feature>
<dbReference type="InterPro" id="IPR005325">
    <property type="entry name" value="DUF308_memb"/>
</dbReference>
<evidence type="ECO:0000256" key="2">
    <source>
        <dbReference type="SAM" id="Phobius"/>
    </source>
</evidence>
<dbReference type="AlphaFoldDB" id="A0A371NPN4"/>
<feature type="region of interest" description="Disordered" evidence="1">
    <location>
        <begin position="155"/>
        <end position="186"/>
    </location>
</feature>
<feature type="transmembrane region" description="Helical" evidence="2">
    <location>
        <begin position="43"/>
        <end position="62"/>
    </location>
</feature>
<name>A0A371NPN4_9MICO</name>
<dbReference type="GO" id="GO:0004806">
    <property type="term" value="F:triacylglycerol lipase activity"/>
    <property type="evidence" value="ECO:0007669"/>
    <property type="project" value="InterPro"/>
</dbReference>
<evidence type="ECO:0000256" key="1">
    <source>
        <dbReference type="SAM" id="MobiDB-lite"/>
    </source>
</evidence>
<feature type="transmembrane region" description="Helical" evidence="2">
    <location>
        <begin position="125"/>
        <end position="147"/>
    </location>
</feature>
<evidence type="ECO:0000313" key="3">
    <source>
        <dbReference type="EMBL" id="REJ04154.1"/>
    </source>
</evidence>
<dbReference type="InterPro" id="IPR029058">
    <property type="entry name" value="AB_hydrolase_fold"/>
</dbReference>
<proteinExistence type="predicted"/>
<dbReference type="InterPro" id="IPR005152">
    <property type="entry name" value="Lipase_secreted"/>
</dbReference>
<protein>
    <recommendedName>
        <fullName evidence="5">Lipase</fullName>
    </recommendedName>
</protein>
<dbReference type="PANTHER" id="PTHR34853:SF1">
    <property type="entry name" value="LIPASE 5"/>
    <property type="match status" value="1"/>
</dbReference>
<feature type="transmembrane region" description="Helical" evidence="2">
    <location>
        <begin position="12"/>
        <end position="31"/>
    </location>
</feature>
<dbReference type="Proteomes" id="UP000262172">
    <property type="component" value="Unassembled WGS sequence"/>
</dbReference>
<keyword evidence="2" id="KW-0472">Membrane</keyword>
<sequence>MLGAVLIVRPTTSLGVLALLFGAGLVVAGLLELALPGIRRTGLRMLVAIALVLTGLVVLGLPGLTVRGLALVVGIALIVRGAIGTVLALTERGITLDRRIAETLLGLAAIVFGILALVWPDITLLVVAVVFGATLALTGMGALVALWRKRRDAASDVPASGEPASDGSAPDESTPDEPRPDEPRAETVARRWMRTIGALCAIALAAGALVAGVTLREGSPVVDEFYAAPRTVPGEPGKLIRAEAFTRGIPDGAVAWRILYTTTHGDGSPAVASGIVVAPGDGDAHPVIAWHHGTTGFDESCAPSLATDPFGSGAMFVLDDVIARGWTMVATDYIGLGTEGPHPYLIGEDSARAELDAVRAARDMDGTRLTEQTVAWGHSQGGGAALWSSAIAEDYAPDVPLDGVVALAPASDLTALVAHLPDVTGGSVFASFVMSGYSGVYPEVTFREYIRPGAEVTVREMARRCLAAPDMLVSVLSVLALTDDPEIFRKDPATGPLGERLTQNIPPAQPEIPVLLGQGMADELIDFTMQSGYAGALCGAGTYIDFRAYPDLGHLSLVEADSPAMDDAFAWTAERLEGVEASAACAAG</sequence>
<dbReference type="EMBL" id="QUAB01000048">
    <property type="protein sequence ID" value="REJ04154.1"/>
    <property type="molecule type" value="Genomic_DNA"/>
</dbReference>
<comment type="caution">
    <text evidence="3">The sequence shown here is derived from an EMBL/GenBank/DDBJ whole genome shotgun (WGS) entry which is preliminary data.</text>
</comment>
<dbReference type="GO" id="GO:0016042">
    <property type="term" value="P:lipid catabolic process"/>
    <property type="evidence" value="ECO:0007669"/>
    <property type="project" value="InterPro"/>
</dbReference>
<evidence type="ECO:0000313" key="4">
    <source>
        <dbReference type="Proteomes" id="UP000262172"/>
    </source>
</evidence>
<feature type="compositionally biased region" description="Basic and acidic residues" evidence="1">
    <location>
        <begin position="176"/>
        <end position="186"/>
    </location>
</feature>
<keyword evidence="4" id="KW-1185">Reference proteome</keyword>
<dbReference type="PANTHER" id="PTHR34853">
    <property type="match status" value="1"/>
</dbReference>
<organism evidence="3 4">
    <name type="scientific">Microbacterium bovistercoris</name>
    <dbReference type="NCBI Taxonomy" id="2293570"/>
    <lineage>
        <taxon>Bacteria</taxon>
        <taxon>Bacillati</taxon>
        <taxon>Actinomycetota</taxon>
        <taxon>Actinomycetes</taxon>
        <taxon>Micrococcales</taxon>
        <taxon>Microbacteriaceae</taxon>
        <taxon>Microbacterium</taxon>
    </lineage>
</organism>
<dbReference type="Gene3D" id="3.40.50.1820">
    <property type="entry name" value="alpha/beta hydrolase"/>
    <property type="match status" value="1"/>
</dbReference>
<feature type="transmembrane region" description="Helical" evidence="2">
    <location>
        <begin position="196"/>
        <end position="215"/>
    </location>
</feature>
<dbReference type="Gene3D" id="1.10.260.130">
    <property type="match status" value="1"/>
</dbReference>
<accession>A0A371NPN4</accession>
<evidence type="ECO:0008006" key="5">
    <source>
        <dbReference type="Google" id="ProtNLM"/>
    </source>
</evidence>